<evidence type="ECO:0000256" key="4">
    <source>
        <dbReference type="ARBA" id="ARBA00022692"/>
    </source>
</evidence>
<keyword evidence="8" id="KW-0408">Iron</keyword>
<comment type="cofactor">
    <cofactor evidence="11">
        <name>Fe(2+)</name>
        <dbReference type="ChEBI" id="CHEBI:29033"/>
    </cofactor>
</comment>
<evidence type="ECO:0000256" key="1">
    <source>
        <dbReference type="ARBA" id="ARBA00004141"/>
    </source>
</evidence>
<gene>
    <name evidence="16" type="ORF">SSX86_015478</name>
</gene>
<feature type="transmembrane region" description="Helical" evidence="12">
    <location>
        <begin position="43"/>
        <end position="63"/>
    </location>
</feature>
<comment type="similarity">
    <text evidence="3 11">Belongs to the fatty acid desaturase type 1 family.</text>
</comment>
<dbReference type="EMBL" id="JBCNJP010000016">
    <property type="protein sequence ID" value="KAK9066076.1"/>
    <property type="molecule type" value="Genomic_DNA"/>
</dbReference>
<name>A0AAP0GYA2_9ASTR</name>
<dbReference type="PANTHER" id="PTHR11351:SF87">
    <property type="entry name" value="LIPID DESATURASE ADS3.2, CHLOROPLASTIC-RELATED"/>
    <property type="match status" value="1"/>
</dbReference>
<evidence type="ECO:0000256" key="3">
    <source>
        <dbReference type="ARBA" id="ARBA00009295"/>
    </source>
</evidence>
<accession>A0AAP0GYA2</accession>
<reference evidence="16 17" key="1">
    <citation type="submission" date="2024-04" db="EMBL/GenBank/DDBJ databases">
        <title>The reference genome of an endangered Asteraceae, Deinandra increscens subsp. villosa, native to the Central Coast of California.</title>
        <authorList>
            <person name="Guilliams M."/>
            <person name="Hasenstab-Lehman K."/>
            <person name="Meyer R."/>
            <person name="Mcevoy S."/>
        </authorList>
    </citation>
    <scope>NUCLEOTIDE SEQUENCE [LARGE SCALE GENOMIC DNA]</scope>
    <source>
        <tissue evidence="16">Leaf</tissue>
    </source>
</reference>
<evidence type="ECO:0000256" key="7">
    <source>
        <dbReference type="ARBA" id="ARBA00023002"/>
    </source>
</evidence>
<keyword evidence="5" id="KW-0276">Fatty acid metabolism</keyword>
<evidence type="ECO:0000259" key="14">
    <source>
        <dbReference type="Pfam" id="PF00487"/>
    </source>
</evidence>
<feature type="domain" description="Fatty acid desaturase" evidence="14">
    <location>
        <begin position="66"/>
        <end position="284"/>
    </location>
</feature>
<dbReference type="Pfam" id="PF00487">
    <property type="entry name" value="FA_desaturase"/>
    <property type="match status" value="1"/>
</dbReference>
<evidence type="ECO:0000313" key="17">
    <source>
        <dbReference type="Proteomes" id="UP001408789"/>
    </source>
</evidence>
<keyword evidence="7 11" id="KW-0560">Oxidoreductase</keyword>
<evidence type="ECO:0000256" key="10">
    <source>
        <dbReference type="ARBA" id="ARBA00023136"/>
    </source>
</evidence>
<dbReference type="Pfam" id="PF13966">
    <property type="entry name" value="zf-RVT"/>
    <property type="match status" value="1"/>
</dbReference>
<evidence type="ECO:0000313" key="16">
    <source>
        <dbReference type="EMBL" id="KAK9066076.1"/>
    </source>
</evidence>
<comment type="domain">
    <text evidence="11">The histidine box domains are involved in binding the catalytic metal ions.</text>
</comment>
<evidence type="ECO:0000259" key="15">
    <source>
        <dbReference type="Pfam" id="PF13966"/>
    </source>
</evidence>
<evidence type="ECO:0000256" key="12">
    <source>
        <dbReference type="SAM" id="Phobius"/>
    </source>
</evidence>
<keyword evidence="6 12" id="KW-1133">Transmembrane helix</keyword>
<dbReference type="InterPro" id="IPR000477">
    <property type="entry name" value="RT_dom"/>
</dbReference>
<comment type="pathway">
    <text evidence="2">Lipid metabolism.</text>
</comment>
<dbReference type="InterPro" id="IPR015876">
    <property type="entry name" value="Acyl-CoA_DS"/>
</dbReference>
<keyword evidence="11" id="KW-0275">Fatty acid biosynthesis</keyword>
<feature type="domain" description="Reverse transcriptase zinc-binding" evidence="15">
    <location>
        <begin position="767"/>
        <end position="832"/>
    </location>
</feature>
<dbReference type="AlphaFoldDB" id="A0AAP0GYA2"/>
<keyword evidence="4 11" id="KW-0812">Transmembrane</keyword>
<dbReference type="PANTHER" id="PTHR11351">
    <property type="entry name" value="ACYL-COA DESATURASE"/>
    <property type="match status" value="1"/>
</dbReference>
<evidence type="ECO:0000256" key="2">
    <source>
        <dbReference type="ARBA" id="ARBA00005189"/>
    </source>
</evidence>
<evidence type="ECO:0000259" key="13">
    <source>
        <dbReference type="Pfam" id="PF00078"/>
    </source>
</evidence>
<feature type="domain" description="Reverse transcriptase" evidence="13">
    <location>
        <begin position="613"/>
        <end position="744"/>
    </location>
</feature>
<keyword evidence="17" id="KW-1185">Reference proteome</keyword>
<evidence type="ECO:0000256" key="9">
    <source>
        <dbReference type="ARBA" id="ARBA00023098"/>
    </source>
</evidence>
<dbReference type="GO" id="GO:0016717">
    <property type="term" value="F:oxidoreductase activity, acting on paired donors, with oxidation of a pair of donors resulting in the reduction of molecular oxygen to two molecules of water"/>
    <property type="evidence" value="ECO:0007669"/>
    <property type="project" value="InterPro"/>
</dbReference>
<comment type="subcellular location">
    <subcellularLocation>
        <location evidence="1">Membrane</location>
        <topology evidence="1">Multi-pass membrane protein</topology>
    </subcellularLocation>
</comment>
<dbReference type="PRINTS" id="PR00075">
    <property type="entry name" value="FACDDSATRASE"/>
</dbReference>
<dbReference type="CDD" id="cd03505">
    <property type="entry name" value="Delta9-FADS-like"/>
    <property type="match status" value="1"/>
</dbReference>
<proteinExistence type="inferred from homology"/>
<evidence type="ECO:0000256" key="5">
    <source>
        <dbReference type="ARBA" id="ARBA00022832"/>
    </source>
</evidence>
<sequence length="935" mass="108949">MKRNSITVSQDLNHDSEYGKILLSNVTITRKRNLFLGRTWRTLDVKMVVGMLAIHLLALFAPFTFTWRAFVMGFLSYVLRGIFGVTLSYHRNLAHHSLKLPKWLEYTFAYLGVLALQRDPIYWVSMHRYHHQYVDTEKDPHSPIFGFWFSHIGWLYDSGYILEKYQERKNVEDLKSQVFYRFIQRSYMFHLFAYGALVYAFGGFTYLVWVVGVSTTWGYHVTFLVNSACHIWGNQAWNTGDLSKNNWWVALVTFGEGWHNNHHAFEYSARHGLEWWQLDFCWYTIRFLEVIGLATNVKLPTQGHKLKKTFTSFNKFKTAAERLGVAFNEREAKDFNKFIEECGLKDVKLGGFKYTRVSSNGLQHSKIDRFLVSSSICDRFPALEGYERVVKEAWEDVSVDQHRDFFVRFKEKLKLTKYKLRVWNKARLTDEKKDCDALRTRLDGIEVEMELGMRLNDLNNEKTVLLHDLNVLKKRKALELSQKLKTEWTLEGDENSKFFHAYLKKRRRLAAIRGIKHNGDWVECPIVIKEFFFEHHKSKFSKWVRSSGVGAGTVGTIQQLPVGHRELLVRQPVMGEVKAVVWDCGSSKAPGPDGFSFAFVKHHWGLLVDDIMRLVSMVDELVSPVQSVFISGRQILDGPLMLNEISKWYKDKKKRMLVFKVDFAKAYDSLSWDYLFEVMRKMGFGVEWVDLIRACLESASASVLINGSPTKEFPIERGLRQGDPLSPFLFILAMEGLHALIDNEVRLGNFKPCIVGVIEKKVLPGSSIKTRWNKFIPKKVNVFMWRLLRDRLPTRAKLIEKGIPLLNLSCVFCGESLESRMHVFEACSKFREVRDKVRRWLDLGFDFSGDPEVVLDSIDNAHILKRKKELVNGVACCMWWAIWKSRNKIVNNNNDIDVFSIFDVIVRCSFNWFLSRNKFCNMSSSNWLECPLLYL</sequence>
<feature type="transmembrane region" description="Helical" evidence="12">
    <location>
        <begin position="191"/>
        <end position="212"/>
    </location>
</feature>
<keyword evidence="9" id="KW-0443">Lipid metabolism</keyword>
<dbReference type="GO" id="GO:0005789">
    <property type="term" value="C:endoplasmic reticulum membrane"/>
    <property type="evidence" value="ECO:0007669"/>
    <property type="project" value="TreeGrafter"/>
</dbReference>
<dbReference type="InterPro" id="IPR026960">
    <property type="entry name" value="RVT-Znf"/>
</dbReference>
<evidence type="ECO:0000256" key="11">
    <source>
        <dbReference type="RuleBase" id="RU000581"/>
    </source>
</evidence>
<keyword evidence="10 12" id="KW-0472">Membrane</keyword>
<dbReference type="Pfam" id="PF00078">
    <property type="entry name" value="RVT_1"/>
    <property type="match status" value="1"/>
</dbReference>
<organism evidence="16 17">
    <name type="scientific">Deinandra increscens subsp. villosa</name>
    <dbReference type="NCBI Taxonomy" id="3103831"/>
    <lineage>
        <taxon>Eukaryota</taxon>
        <taxon>Viridiplantae</taxon>
        <taxon>Streptophyta</taxon>
        <taxon>Embryophyta</taxon>
        <taxon>Tracheophyta</taxon>
        <taxon>Spermatophyta</taxon>
        <taxon>Magnoliopsida</taxon>
        <taxon>eudicotyledons</taxon>
        <taxon>Gunneridae</taxon>
        <taxon>Pentapetalae</taxon>
        <taxon>asterids</taxon>
        <taxon>campanulids</taxon>
        <taxon>Asterales</taxon>
        <taxon>Asteraceae</taxon>
        <taxon>Asteroideae</taxon>
        <taxon>Heliantheae alliance</taxon>
        <taxon>Madieae</taxon>
        <taxon>Madiinae</taxon>
        <taxon>Deinandra</taxon>
    </lineage>
</organism>
<evidence type="ECO:0000256" key="6">
    <source>
        <dbReference type="ARBA" id="ARBA00022989"/>
    </source>
</evidence>
<dbReference type="GO" id="GO:0042761">
    <property type="term" value="P:very long-chain fatty acid biosynthetic process"/>
    <property type="evidence" value="ECO:0007669"/>
    <property type="project" value="TreeGrafter"/>
</dbReference>
<protein>
    <submittedName>
        <fullName evidence="16">Uncharacterized protein</fullName>
    </submittedName>
</protein>
<evidence type="ECO:0000256" key="8">
    <source>
        <dbReference type="ARBA" id="ARBA00023004"/>
    </source>
</evidence>
<keyword evidence="11" id="KW-0444">Lipid biosynthesis</keyword>
<dbReference type="SUPFAM" id="SSF56672">
    <property type="entry name" value="DNA/RNA polymerases"/>
    <property type="match status" value="1"/>
</dbReference>
<comment type="caution">
    <text evidence="16">The sequence shown here is derived from an EMBL/GenBank/DDBJ whole genome shotgun (WGS) entry which is preliminary data.</text>
</comment>
<dbReference type="InterPro" id="IPR005804">
    <property type="entry name" value="FA_desaturase_dom"/>
</dbReference>
<feature type="transmembrane region" description="Helical" evidence="12">
    <location>
        <begin position="69"/>
        <end position="89"/>
    </location>
</feature>
<dbReference type="Proteomes" id="UP001408789">
    <property type="component" value="Unassembled WGS sequence"/>
</dbReference>
<dbReference type="InterPro" id="IPR043502">
    <property type="entry name" value="DNA/RNA_pol_sf"/>
</dbReference>